<dbReference type="PROSITE" id="PS51999">
    <property type="entry name" value="ZF_GRF"/>
    <property type="match status" value="1"/>
</dbReference>
<feature type="region of interest" description="Disordered" evidence="6">
    <location>
        <begin position="489"/>
        <end position="521"/>
    </location>
</feature>
<dbReference type="SUPFAM" id="SSF52540">
    <property type="entry name" value="P-loop containing nucleoside triphosphate hydrolases"/>
    <property type="match status" value="2"/>
</dbReference>
<reference evidence="8 9" key="1">
    <citation type="submission" date="2024-10" db="EMBL/GenBank/DDBJ databases">
        <title>Updated reference genomes for cyclostephanoid diatoms.</title>
        <authorList>
            <person name="Roberts W.R."/>
            <person name="Alverson A.J."/>
        </authorList>
    </citation>
    <scope>NUCLEOTIDE SEQUENCE [LARGE SCALE GENOMIC DNA]</scope>
    <source>
        <strain evidence="8 9">AJA010-31</strain>
    </source>
</reference>
<evidence type="ECO:0000259" key="7">
    <source>
        <dbReference type="PROSITE" id="PS51999"/>
    </source>
</evidence>
<dbReference type="Proteomes" id="UP001530400">
    <property type="component" value="Unassembled WGS sequence"/>
</dbReference>
<keyword evidence="5" id="KW-0347">Helicase</keyword>
<sequence>MASHREDHAYACLTSPDGKRRKTSLTTMMEDLDLASVSYNDQSMDSRDQGDSPATPNEMQAKAIGAAVRGDNLFLTGRAGTGKSFTIREIVKHFSGNNKMLHVTAPTGIAAINVDGFTINSWGGFGLGAECEYMPQFHLAENDSDFQNMMDKRTQSKIKRSHALLIDEISMLNGQLFDILECMITIIRCYDEVKEKLKEIQEQIDSKILMSDHMLKMRWDECNGFGALPAWGGLQIIVVGDFFQLPPVASGNDEPLYNSVIHTSEPDLKVGRQGCYAFESRAWRRSNFEEVELIEVRRQSDATLYEFLNDMRTGVPYFASKHENVIHALQKPLPIRDDGVRPTELHTKNKTVDERNKQELDRLPHPCIDFHSTDKVSLAYEFLEKFLERHGIESQHLSYDNLLPTLRRRARIELESEMEAFKRHTYQTFFSIKESRVPELIELKKDSQCMLLWNLDVPNKLANGSVGIVKEFVDPEDYADMIEREIKRREQKMKQQQHDNNSDEKKDSDANHITTETGSDIAPQLVDDEISTAVSTWLSELSASGLISERDEMEEILKTKVTDLPFVHFVAGPKRVIRPQAFEKHYKKCGTATRWQIPLTLAWAVTVHKSQGMTIDFLSVDLLDCFADGQAYVACSRGRSLDSMTVQNFKASEIKTSAKVKEFYRLMAEGKSYPTIWADTIAEFDQKAKQRVQHIADMKRIHGDKQCSVCGRVCDVRQVQSNVNNNRGRWYWKCPDQENGNGHCFEWITK</sequence>
<name>A0ABD3PQS8_9STRA</name>
<keyword evidence="2 4" id="KW-0863">Zinc-finger</keyword>
<feature type="region of interest" description="Disordered" evidence="6">
    <location>
        <begin position="1"/>
        <end position="23"/>
    </location>
</feature>
<feature type="domain" description="GRF-type" evidence="7">
    <location>
        <begin position="707"/>
        <end position="750"/>
    </location>
</feature>
<proteinExistence type="inferred from homology"/>
<dbReference type="EC" id="5.6.2.3" evidence="5"/>
<dbReference type="PANTHER" id="PTHR47642">
    <property type="entry name" value="ATP-DEPENDENT DNA HELICASE"/>
    <property type="match status" value="1"/>
</dbReference>
<dbReference type="GO" id="GO:0006281">
    <property type="term" value="P:DNA repair"/>
    <property type="evidence" value="ECO:0007669"/>
    <property type="project" value="UniProtKB-KW"/>
</dbReference>
<dbReference type="InterPro" id="IPR051055">
    <property type="entry name" value="PIF1_helicase"/>
</dbReference>
<feature type="compositionally biased region" description="Basic and acidic residues" evidence="6">
    <location>
        <begin position="489"/>
        <end position="510"/>
    </location>
</feature>
<dbReference type="GO" id="GO:0008270">
    <property type="term" value="F:zinc ion binding"/>
    <property type="evidence" value="ECO:0007669"/>
    <property type="project" value="UniProtKB-KW"/>
</dbReference>
<keyword evidence="5" id="KW-0227">DNA damage</keyword>
<comment type="similarity">
    <text evidence="5">Belongs to the helicase family.</text>
</comment>
<keyword evidence="5" id="KW-0378">Hydrolase</keyword>
<dbReference type="InterPro" id="IPR027417">
    <property type="entry name" value="P-loop_NTPase"/>
</dbReference>
<evidence type="ECO:0000256" key="5">
    <source>
        <dbReference type="RuleBase" id="RU363044"/>
    </source>
</evidence>
<keyword evidence="3" id="KW-0862">Zinc</keyword>
<organism evidence="8 9">
    <name type="scientific">Cyclotella atomus</name>
    <dbReference type="NCBI Taxonomy" id="382360"/>
    <lineage>
        <taxon>Eukaryota</taxon>
        <taxon>Sar</taxon>
        <taxon>Stramenopiles</taxon>
        <taxon>Ochrophyta</taxon>
        <taxon>Bacillariophyta</taxon>
        <taxon>Coscinodiscophyceae</taxon>
        <taxon>Thalassiosirophycidae</taxon>
        <taxon>Stephanodiscales</taxon>
        <taxon>Stephanodiscaceae</taxon>
        <taxon>Cyclotella</taxon>
    </lineage>
</organism>
<keyword evidence="5" id="KW-0234">DNA repair</keyword>
<evidence type="ECO:0000313" key="8">
    <source>
        <dbReference type="EMBL" id="KAL3789661.1"/>
    </source>
</evidence>
<dbReference type="GO" id="GO:0016787">
    <property type="term" value="F:hydrolase activity"/>
    <property type="evidence" value="ECO:0007669"/>
    <property type="project" value="UniProtKB-KW"/>
</dbReference>
<accession>A0ABD3PQS8</accession>
<dbReference type="AlphaFoldDB" id="A0ABD3PQS8"/>
<dbReference type="Gene3D" id="3.40.50.300">
    <property type="entry name" value="P-loop containing nucleotide triphosphate hydrolases"/>
    <property type="match status" value="1"/>
</dbReference>
<protein>
    <recommendedName>
        <fullName evidence="5">ATP-dependent DNA helicase</fullName>
        <ecNumber evidence="5">5.6.2.3</ecNumber>
    </recommendedName>
</protein>
<evidence type="ECO:0000313" key="9">
    <source>
        <dbReference type="Proteomes" id="UP001530400"/>
    </source>
</evidence>
<comment type="caution">
    <text evidence="8">The sequence shown here is derived from an EMBL/GenBank/DDBJ whole genome shotgun (WGS) entry which is preliminary data.</text>
</comment>
<dbReference type="InterPro" id="IPR010285">
    <property type="entry name" value="DNA_helicase_pif1-like_DEAD"/>
</dbReference>
<dbReference type="GO" id="GO:0006310">
    <property type="term" value="P:DNA recombination"/>
    <property type="evidence" value="ECO:0007669"/>
    <property type="project" value="UniProtKB-KW"/>
</dbReference>
<dbReference type="InterPro" id="IPR010666">
    <property type="entry name" value="Znf_GRF"/>
</dbReference>
<evidence type="ECO:0000256" key="2">
    <source>
        <dbReference type="ARBA" id="ARBA00022771"/>
    </source>
</evidence>
<evidence type="ECO:0000256" key="1">
    <source>
        <dbReference type="ARBA" id="ARBA00022723"/>
    </source>
</evidence>
<dbReference type="EMBL" id="JALLPJ020000516">
    <property type="protein sequence ID" value="KAL3789661.1"/>
    <property type="molecule type" value="Genomic_DNA"/>
</dbReference>
<dbReference type="GO" id="GO:0043139">
    <property type="term" value="F:5'-3' DNA helicase activity"/>
    <property type="evidence" value="ECO:0007669"/>
    <property type="project" value="UniProtKB-EC"/>
</dbReference>
<keyword evidence="9" id="KW-1185">Reference proteome</keyword>
<dbReference type="PANTHER" id="PTHR47642:SF5">
    <property type="entry name" value="ATP-DEPENDENT DNA HELICASE"/>
    <property type="match status" value="1"/>
</dbReference>
<dbReference type="Pfam" id="PF05970">
    <property type="entry name" value="PIF1"/>
    <property type="match status" value="1"/>
</dbReference>
<keyword evidence="5" id="KW-0233">DNA recombination</keyword>
<evidence type="ECO:0000256" key="4">
    <source>
        <dbReference type="PROSITE-ProRule" id="PRU01343"/>
    </source>
</evidence>
<dbReference type="CDD" id="cd18809">
    <property type="entry name" value="SF1_C_RecD"/>
    <property type="match status" value="1"/>
</dbReference>
<comment type="catalytic activity">
    <reaction evidence="5">
        <text>ATP + H2O = ADP + phosphate + H(+)</text>
        <dbReference type="Rhea" id="RHEA:13065"/>
        <dbReference type="ChEBI" id="CHEBI:15377"/>
        <dbReference type="ChEBI" id="CHEBI:15378"/>
        <dbReference type="ChEBI" id="CHEBI:30616"/>
        <dbReference type="ChEBI" id="CHEBI:43474"/>
        <dbReference type="ChEBI" id="CHEBI:456216"/>
        <dbReference type="EC" id="5.6.2.3"/>
    </reaction>
</comment>
<dbReference type="GO" id="GO:0005524">
    <property type="term" value="F:ATP binding"/>
    <property type="evidence" value="ECO:0007669"/>
    <property type="project" value="UniProtKB-KW"/>
</dbReference>
<gene>
    <name evidence="8" type="ORF">ACHAWO_006513</name>
</gene>
<evidence type="ECO:0000256" key="3">
    <source>
        <dbReference type="ARBA" id="ARBA00022833"/>
    </source>
</evidence>
<comment type="cofactor">
    <cofactor evidence="5">
        <name>Mg(2+)</name>
        <dbReference type="ChEBI" id="CHEBI:18420"/>
    </cofactor>
</comment>
<keyword evidence="1" id="KW-0479">Metal-binding</keyword>
<keyword evidence="5" id="KW-0547">Nucleotide-binding</keyword>
<evidence type="ECO:0000256" key="6">
    <source>
        <dbReference type="SAM" id="MobiDB-lite"/>
    </source>
</evidence>
<keyword evidence="5" id="KW-0067">ATP-binding</keyword>